<organism>
    <name type="scientific">Branchiostoma floridae</name>
    <name type="common">Florida lancelet</name>
    <name type="synonym">Amphioxus</name>
    <dbReference type="NCBI Taxonomy" id="7739"/>
    <lineage>
        <taxon>Eukaryota</taxon>
        <taxon>Metazoa</taxon>
        <taxon>Chordata</taxon>
        <taxon>Cephalochordata</taxon>
        <taxon>Leptocardii</taxon>
        <taxon>Amphioxiformes</taxon>
        <taxon>Branchiostomatidae</taxon>
        <taxon>Branchiostoma</taxon>
    </lineage>
</organism>
<accession>C3ZVY8</accession>
<proteinExistence type="predicted"/>
<sequence>MERQLELGYSRVLRDAIADNDTQLQTEALKCLGDLYLERGRIEKDEGEFDKAAALYGAAFVRCTDSDGREAIKHRIRYVEKLASKAHCKDWHSHRDIENNIRTFPSSILRVADACLTLDRTQDGRDVGFLKETYTRTLVTAIATCDTPLEVEVLKTLGDLYLEEGKVMSDLSLMLKAKRMYERARTRCDDDPDEREALLHRVLYTERIKEVLKRRLGANTAAPRYVKVNTSIIHSYVKVNTPMIHKGRSSRLNIIPASVPGMTDRLFAYLLIGCP</sequence>
<evidence type="ECO:0000313" key="1">
    <source>
        <dbReference type="EMBL" id="EEN43287.1"/>
    </source>
</evidence>
<gene>
    <name evidence="1" type="ORF">BRAFLDRAFT_99791</name>
</gene>
<protein>
    <submittedName>
        <fullName evidence="1">Uncharacterized protein</fullName>
    </submittedName>
</protein>
<dbReference type="AlphaFoldDB" id="C3ZVY8"/>
<dbReference type="EMBL" id="GG666694">
    <property type="protein sequence ID" value="EEN43287.1"/>
    <property type="molecule type" value="Genomic_DNA"/>
</dbReference>
<dbReference type="PANTHER" id="PTHR19959">
    <property type="entry name" value="KINESIN LIGHT CHAIN"/>
    <property type="match status" value="1"/>
</dbReference>
<reference evidence="1" key="1">
    <citation type="journal article" date="2008" name="Nature">
        <title>The amphioxus genome and the evolution of the chordate karyotype.</title>
        <authorList>
            <consortium name="US DOE Joint Genome Institute (JGI-PGF)"/>
            <person name="Putnam N.H."/>
            <person name="Butts T."/>
            <person name="Ferrier D.E.K."/>
            <person name="Furlong R.F."/>
            <person name="Hellsten U."/>
            <person name="Kawashima T."/>
            <person name="Robinson-Rechavi M."/>
            <person name="Shoguchi E."/>
            <person name="Terry A."/>
            <person name="Yu J.-K."/>
            <person name="Benito-Gutierrez E.L."/>
            <person name="Dubchak I."/>
            <person name="Garcia-Fernandez J."/>
            <person name="Gibson-Brown J.J."/>
            <person name="Grigoriev I.V."/>
            <person name="Horton A.C."/>
            <person name="de Jong P.J."/>
            <person name="Jurka J."/>
            <person name="Kapitonov V.V."/>
            <person name="Kohara Y."/>
            <person name="Kuroki Y."/>
            <person name="Lindquist E."/>
            <person name="Lucas S."/>
            <person name="Osoegawa K."/>
            <person name="Pennacchio L.A."/>
            <person name="Salamov A.A."/>
            <person name="Satou Y."/>
            <person name="Sauka-Spengler T."/>
            <person name="Schmutz J."/>
            <person name="Shin-I T."/>
            <person name="Toyoda A."/>
            <person name="Bronner-Fraser M."/>
            <person name="Fujiyama A."/>
            <person name="Holland L.Z."/>
            <person name="Holland P.W.H."/>
            <person name="Satoh N."/>
            <person name="Rokhsar D.S."/>
        </authorList>
    </citation>
    <scope>NUCLEOTIDE SEQUENCE [LARGE SCALE GENOMIC DNA]</scope>
    <source>
        <strain evidence="1">S238N-H82</strain>
        <tissue evidence="1">Testes</tissue>
    </source>
</reference>
<dbReference type="PANTHER" id="PTHR19959:SF119">
    <property type="entry name" value="FUNGAL LIPASE-LIKE DOMAIN-CONTAINING PROTEIN"/>
    <property type="match status" value="1"/>
</dbReference>
<dbReference type="InParanoid" id="C3ZVY8"/>
<name>C3ZVY8_BRAFL</name>